<dbReference type="Gramene" id="EME30978">
    <property type="protein sequence ID" value="EME30978"/>
    <property type="gene ID" value="Gasu_17410"/>
</dbReference>
<proteinExistence type="predicted"/>
<keyword evidence="3" id="KW-1185">Reference proteome</keyword>
<accession>M2Y4T3</accession>
<feature type="domain" description="Sm" evidence="1">
    <location>
        <begin position="19"/>
        <end position="87"/>
    </location>
</feature>
<dbReference type="SUPFAM" id="SSF50182">
    <property type="entry name" value="Sm-like ribonucleoproteins"/>
    <property type="match status" value="1"/>
</dbReference>
<name>M2Y4T3_GALSU</name>
<dbReference type="Pfam" id="PF01423">
    <property type="entry name" value="LSM"/>
    <property type="match status" value="1"/>
</dbReference>
<dbReference type="Proteomes" id="UP000030680">
    <property type="component" value="Unassembled WGS sequence"/>
</dbReference>
<evidence type="ECO:0000259" key="1">
    <source>
        <dbReference type="Pfam" id="PF01423"/>
    </source>
</evidence>
<reference evidence="3" key="1">
    <citation type="journal article" date="2013" name="Science">
        <title>Gene transfer from bacteria and archaea facilitated evolution of an extremophilic eukaryote.</title>
        <authorList>
            <person name="Schonknecht G."/>
            <person name="Chen W.H."/>
            <person name="Ternes C.M."/>
            <person name="Barbier G.G."/>
            <person name="Shrestha R.P."/>
            <person name="Stanke M."/>
            <person name="Brautigam A."/>
            <person name="Baker B.J."/>
            <person name="Banfield J.F."/>
            <person name="Garavito R.M."/>
            <person name="Carr K."/>
            <person name="Wilkerson C."/>
            <person name="Rensing S.A."/>
            <person name="Gagneul D."/>
            <person name="Dickenson N.E."/>
            <person name="Oesterhelt C."/>
            <person name="Lercher M.J."/>
            <person name="Weber A.P."/>
        </authorList>
    </citation>
    <scope>NUCLEOTIDE SEQUENCE [LARGE SCALE GENOMIC DNA]</scope>
    <source>
        <strain evidence="3">074W</strain>
    </source>
</reference>
<dbReference type="GeneID" id="17089668"/>
<organism evidence="2 3">
    <name type="scientific">Galdieria sulphuraria</name>
    <name type="common">Red alga</name>
    <dbReference type="NCBI Taxonomy" id="130081"/>
    <lineage>
        <taxon>Eukaryota</taxon>
        <taxon>Rhodophyta</taxon>
        <taxon>Bangiophyceae</taxon>
        <taxon>Galdieriales</taxon>
        <taxon>Galdieriaceae</taxon>
        <taxon>Galdieria</taxon>
    </lineage>
</organism>
<protein>
    <recommendedName>
        <fullName evidence="1">Sm domain-containing protein</fullName>
    </recommendedName>
</protein>
<dbReference type="KEGG" id="gsl:Gasu_17410"/>
<dbReference type="Gene3D" id="2.30.30.100">
    <property type="match status" value="1"/>
</dbReference>
<evidence type="ECO:0000313" key="2">
    <source>
        <dbReference type="EMBL" id="EME30978.1"/>
    </source>
</evidence>
<evidence type="ECO:0000313" key="3">
    <source>
        <dbReference type="Proteomes" id="UP000030680"/>
    </source>
</evidence>
<sequence>MEGNSSLGDKEDERDAVQFVKNLLRRSLWVQVDDTRWIYGEFVCLDHLKNLILENSFQVTCEGHPRGRDVEKRQRLDCCIIPGEKIRKIFMEESS</sequence>
<dbReference type="EMBL" id="KB454495">
    <property type="protein sequence ID" value="EME30978.1"/>
    <property type="molecule type" value="Genomic_DNA"/>
</dbReference>
<dbReference type="OrthoDB" id="368909at2759"/>
<dbReference type="InterPro" id="IPR010920">
    <property type="entry name" value="LSM_dom_sf"/>
</dbReference>
<dbReference type="RefSeq" id="XP_005707498.1">
    <property type="nucleotide sequence ID" value="XM_005707441.1"/>
</dbReference>
<dbReference type="AlphaFoldDB" id="M2Y4T3"/>
<dbReference type="InterPro" id="IPR001163">
    <property type="entry name" value="Sm_dom_euk/arc"/>
</dbReference>
<gene>
    <name evidence="2" type="ORF">Gasu_17410</name>
</gene>